<evidence type="ECO:0000313" key="10">
    <source>
        <dbReference type="EMBL" id="CAL4791953.1"/>
    </source>
</evidence>
<evidence type="ECO:0000313" key="9">
    <source>
        <dbReference type="EMBL" id="CAL1158016.1"/>
    </source>
</evidence>
<evidence type="ECO:0000259" key="7">
    <source>
        <dbReference type="Pfam" id="PF01490"/>
    </source>
</evidence>
<feature type="transmembrane region" description="Helical" evidence="6">
    <location>
        <begin position="316"/>
        <end position="337"/>
    </location>
</feature>
<feature type="transmembrane region" description="Helical" evidence="6">
    <location>
        <begin position="200"/>
        <end position="222"/>
    </location>
</feature>
<keyword evidence="11" id="KW-1185">Reference proteome</keyword>
<feature type="transmembrane region" description="Helical" evidence="6">
    <location>
        <begin position="257"/>
        <end position="279"/>
    </location>
</feature>
<dbReference type="GO" id="GO:0016020">
    <property type="term" value="C:membrane"/>
    <property type="evidence" value="ECO:0007669"/>
    <property type="project" value="UniProtKB-SubCell"/>
</dbReference>
<dbReference type="EMBL" id="CAMXCT030003464">
    <property type="protein sequence ID" value="CAL4791953.1"/>
    <property type="molecule type" value="Genomic_DNA"/>
</dbReference>
<evidence type="ECO:0000256" key="5">
    <source>
        <dbReference type="SAM" id="MobiDB-lite"/>
    </source>
</evidence>
<keyword evidence="2 6" id="KW-0812">Transmembrane</keyword>
<feature type="domain" description="Amino acid transporter transmembrane" evidence="7">
    <location>
        <begin position="171"/>
        <end position="393"/>
    </location>
</feature>
<feature type="compositionally biased region" description="Low complexity" evidence="5">
    <location>
        <begin position="68"/>
        <end position="84"/>
    </location>
</feature>
<dbReference type="EMBL" id="CAMXCT010003464">
    <property type="protein sequence ID" value="CAI4004641.1"/>
    <property type="molecule type" value="Genomic_DNA"/>
</dbReference>
<evidence type="ECO:0000313" key="11">
    <source>
        <dbReference type="Proteomes" id="UP001152797"/>
    </source>
</evidence>
<evidence type="ECO:0000256" key="6">
    <source>
        <dbReference type="SAM" id="Phobius"/>
    </source>
</evidence>
<evidence type="ECO:0000256" key="1">
    <source>
        <dbReference type="ARBA" id="ARBA00004141"/>
    </source>
</evidence>
<comment type="caution">
    <text evidence="8">The sequence shown here is derived from an EMBL/GenBank/DDBJ whole genome shotgun (WGS) entry which is preliminary data.</text>
</comment>
<dbReference type="GO" id="GO:0015179">
    <property type="term" value="F:L-amino acid transmembrane transporter activity"/>
    <property type="evidence" value="ECO:0007669"/>
    <property type="project" value="TreeGrafter"/>
</dbReference>
<feature type="region of interest" description="Disordered" evidence="5">
    <location>
        <begin position="68"/>
        <end position="89"/>
    </location>
</feature>
<dbReference type="OrthoDB" id="438545at2759"/>
<reference evidence="9" key="2">
    <citation type="submission" date="2024-04" db="EMBL/GenBank/DDBJ databases">
        <authorList>
            <person name="Chen Y."/>
            <person name="Shah S."/>
            <person name="Dougan E. K."/>
            <person name="Thang M."/>
            <person name="Chan C."/>
        </authorList>
    </citation>
    <scope>NUCLEOTIDE SEQUENCE [LARGE SCALE GENOMIC DNA]</scope>
</reference>
<protein>
    <submittedName>
        <fullName evidence="10">Sodium-coupled neutral amino acid transporter 10</fullName>
    </submittedName>
</protein>
<keyword evidence="4 6" id="KW-0472">Membrane</keyword>
<sequence length="410" mass="44084">MYRFSAELTAQTRHLRAVITAADFSRGSAVVKKAMNFESESCHGWTQSYAMLHLCKGLHVSQSESTLSPSGSSSCSSTPPRSNSKPLPVLRDYGSVRHTELWKWLWLDFSRPVSSEAALGYDFCPSADPEEHATVQQDDKRSHLDLEALEPICETAVGLSQSNSSLFKEGSQSAAVFTLVSSAMGAGCLSLPFMLKTAGIIPGLLMLFLGAVLAHLSLVVLMSCSRYTESDSFSKLVALTGTKRTARTGGASRSVDVVIAVYGIAAVLCYLMFIGDFFLGIVQSPLLQLNLSRETLIVIISVLVVWPLSLPRDLSALRHVCVLSVLAICLTAVAVALKAPSYAHIGSLQAPEADWQLVWWKSDPYAMLQSFSIALFSFAAHTNAVPVATSLKAADGASIWRATGNKNTGS</sequence>
<dbReference type="Pfam" id="PF01490">
    <property type="entry name" value="Aa_trans"/>
    <property type="match status" value="1"/>
</dbReference>
<evidence type="ECO:0000256" key="3">
    <source>
        <dbReference type="ARBA" id="ARBA00022989"/>
    </source>
</evidence>
<dbReference type="EMBL" id="CAMXCT020003464">
    <property type="protein sequence ID" value="CAL1158016.1"/>
    <property type="molecule type" value="Genomic_DNA"/>
</dbReference>
<dbReference type="Proteomes" id="UP001152797">
    <property type="component" value="Unassembled WGS sequence"/>
</dbReference>
<evidence type="ECO:0000313" key="8">
    <source>
        <dbReference type="EMBL" id="CAI4004641.1"/>
    </source>
</evidence>
<proteinExistence type="predicted"/>
<keyword evidence="3 6" id="KW-1133">Transmembrane helix</keyword>
<feature type="transmembrane region" description="Helical" evidence="6">
    <location>
        <begin position="291"/>
        <end position="310"/>
    </location>
</feature>
<organism evidence="8">
    <name type="scientific">Cladocopium goreaui</name>
    <dbReference type="NCBI Taxonomy" id="2562237"/>
    <lineage>
        <taxon>Eukaryota</taxon>
        <taxon>Sar</taxon>
        <taxon>Alveolata</taxon>
        <taxon>Dinophyceae</taxon>
        <taxon>Suessiales</taxon>
        <taxon>Symbiodiniaceae</taxon>
        <taxon>Cladocopium</taxon>
    </lineage>
</organism>
<comment type="subcellular location">
    <subcellularLocation>
        <location evidence="1">Membrane</location>
        <topology evidence="1">Multi-pass membrane protein</topology>
    </subcellularLocation>
</comment>
<dbReference type="AlphaFoldDB" id="A0A9P1D7T7"/>
<gene>
    <name evidence="8" type="ORF">C1SCF055_LOCUS30416</name>
</gene>
<dbReference type="PANTHER" id="PTHR22950">
    <property type="entry name" value="AMINO ACID TRANSPORTER"/>
    <property type="match status" value="1"/>
</dbReference>
<reference evidence="8" key="1">
    <citation type="submission" date="2022-10" db="EMBL/GenBank/DDBJ databases">
        <authorList>
            <person name="Chen Y."/>
            <person name="Dougan E. K."/>
            <person name="Chan C."/>
            <person name="Rhodes N."/>
            <person name="Thang M."/>
        </authorList>
    </citation>
    <scope>NUCLEOTIDE SEQUENCE</scope>
</reference>
<name>A0A9P1D7T7_9DINO</name>
<evidence type="ECO:0000256" key="4">
    <source>
        <dbReference type="ARBA" id="ARBA00023136"/>
    </source>
</evidence>
<dbReference type="InterPro" id="IPR013057">
    <property type="entry name" value="AA_transpt_TM"/>
</dbReference>
<accession>A0A9P1D7T7</accession>
<evidence type="ECO:0000256" key="2">
    <source>
        <dbReference type="ARBA" id="ARBA00022692"/>
    </source>
</evidence>
<feature type="transmembrane region" description="Helical" evidence="6">
    <location>
        <begin position="174"/>
        <end position="193"/>
    </location>
</feature>